<evidence type="ECO:0000313" key="1">
    <source>
        <dbReference type="EMBL" id="KAI0054087.1"/>
    </source>
</evidence>
<proteinExistence type="predicted"/>
<gene>
    <name evidence="1" type="ORF">FA95DRAFT_1551894</name>
</gene>
<keyword evidence="2" id="KW-1185">Reference proteome</keyword>
<dbReference type="Proteomes" id="UP000814033">
    <property type="component" value="Unassembled WGS sequence"/>
</dbReference>
<dbReference type="EMBL" id="MU275838">
    <property type="protein sequence ID" value="KAI0054087.1"/>
    <property type="molecule type" value="Genomic_DNA"/>
</dbReference>
<accession>A0ACB8SD51</accession>
<organism evidence="1 2">
    <name type="scientific">Auriscalpium vulgare</name>
    <dbReference type="NCBI Taxonomy" id="40419"/>
    <lineage>
        <taxon>Eukaryota</taxon>
        <taxon>Fungi</taxon>
        <taxon>Dikarya</taxon>
        <taxon>Basidiomycota</taxon>
        <taxon>Agaricomycotina</taxon>
        <taxon>Agaricomycetes</taxon>
        <taxon>Russulales</taxon>
        <taxon>Auriscalpiaceae</taxon>
        <taxon>Auriscalpium</taxon>
    </lineage>
</organism>
<comment type="caution">
    <text evidence="1">The sequence shown here is derived from an EMBL/GenBank/DDBJ whole genome shotgun (WGS) entry which is preliminary data.</text>
</comment>
<name>A0ACB8SD51_9AGAM</name>
<reference evidence="1" key="1">
    <citation type="submission" date="2021-02" db="EMBL/GenBank/DDBJ databases">
        <authorList>
            <consortium name="DOE Joint Genome Institute"/>
            <person name="Ahrendt S."/>
            <person name="Looney B.P."/>
            <person name="Miyauchi S."/>
            <person name="Morin E."/>
            <person name="Drula E."/>
            <person name="Courty P.E."/>
            <person name="Chicoki N."/>
            <person name="Fauchery L."/>
            <person name="Kohler A."/>
            <person name="Kuo A."/>
            <person name="Labutti K."/>
            <person name="Pangilinan J."/>
            <person name="Lipzen A."/>
            <person name="Riley R."/>
            <person name="Andreopoulos W."/>
            <person name="He G."/>
            <person name="Johnson J."/>
            <person name="Barry K.W."/>
            <person name="Grigoriev I.V."/>
            <person name="Nagy L."/>
            <person name="Hibbett D."/>
            <person name="Henrissat B."/>
            <person name="Matheny P.B."/>
            <person name="Labbe J."/>
            <person name="Martin F."/>
        </authorList>
    </citation>
    <scope>NUCLEOTIDE SEQUENCE</scope>
    <source>
        <strain evidence="1">FP105234-sp</strain>
    </source>
</reference>
<protein>
    <submittedName>
        <fullName evidence="1">Glycosyltransferase family 15 protein</fullName>
    </submittedName>
</protein>
<reference evidence="1" key="2">
    <citation type="journal article" date="2022" name="New Phytol.">
        <title>Evolutionary transition to the ectomycorrhizal habit in the genomes of a hyperdiverse lineage of mushroom-forming fungi.</title>
        <authorList>
            <person name="Looney B."/>
            <person name="Miyauchi S."/>
            <person name="Morin E."/>
            <person name="Drula E."/>
            <person name="Courty P.E."/>
            <person name="Kohler A."/>
            <person name="Kuo A."/>
            <person name="LaButti K."/>
            <person name="Pangilinan J."/>
            <person name="Lipzen A."/>
            <person name="Riley R."/>
            <person name="Andreopoulos W."/>
            <person name="He G."/>
            <person name="Johnson J."/>
            <person name="Nolan M."/>
            <person name="Tritt A."/>
            <person name="Barry K.W."/>
            <person name="Grigoriev I.V."/>
            <person name="Nagy L.G."/>
            <person name="Hibbett D."/>
            <person name="Henrissat B."/>
            <person name="Matheny P.B."/>
            <person name="Labbe J."/>
            <person name="Martin F.M."/>
        </authorList>
    </citation>
    <scope>NUCLEOTIDE SEQUENCE</scope>
    <source>
        <strain evidence="1">FP105234-sp</strain>
    </source>
</reference>
<evidence type="ECO:0000313" key="2">
    <source>
        <dbReference type="Proteomes" id="UP000814033"/>
    </source>
</evidence>
<sequence length="360" mass="42122">MGYITTTARCLCLAVAFSLCLISLRYATPGNIINERFSIPSSRTDRANATFLVICQNEDLSKVLRSVQQMEDRFNERFGYPWAFLNDEPFTEDFMSRVRAMTKAQVSFGVIEKEQWEQPEWINKTKAAHLRKSMFLSRVPFGGSVRHRSLYRFSSGFLSKHPMLDRYQYYWRLEPGSQYPCNILYDPFKFMQKENKTYGFNLATREVEQTIPTLWETVYDFMTDNADLAADSNAMGFLTDDEGDSYNLCHYESSFEILDMTFLRRDAYTQYFQYLDRKGGFFYERWGSAPVLSIALSLFLDKDQTHFFDDIGFRHEELQHCPNGDAHARARCSCDPEDNFDRDKQSCLGRWEALRVNVSL</sequence>